<keyword evidence="5" id="KW-1185">Reference proteome</keyword>
<dbReference type="Gene3D" id="3.30.160.60">
    <property type="entry name" value="Classic Zinc Finger"/>
    <property type="match status" value="1"/>
</dbReference>
<feature type="region of interest" description="Disordered" evidence="2">
    <location>
        <begin position="82"/>
        <end position="122"/>
    </location>
</feature>
<feature type="region of interest" description="Disordered" evidence="2">
    <location>
        <begin position="365"/>
        <end position="386"/>
    </location>
</feature>
<dbReference type="SMART" id="SM00355">
    <property type="entry name" value="ZnF_C2H2"/>
    <property type="match status" value="2"/>
</dbReference>
<accession>A0AAV4NDE7</accession>
<dbReference type="PANTHER" id="PTHR46541">
    <property type="entry name" value="ZINC FINGER PROTEIN AEBP2"/>
    <property type="match status" value="1"/>
</dbReference>
<feature type="compositionally biased region" description="Polar residues" evidence="2">
    <location>
        <begin position="185"/>
        <end position="195"/>
    </location>
</feature>
<keyword evidence="1" id="KW-0862">Zinc</keyword>
<name>A0AAV4NDE7_CAEEX</name>
<gene>
    <name evidence="4" type="primary">jing</name>
    <name evidence="4" type="ORF">CEXT_370211</name>
</gene>
<dbReference type="GO" id="GO:0008270">
    <property type="term" value="F:zinc ion binding"/>
    <property type="evidence" value="ECO:0007669"/>
    <property type="project" value="UniProtKB-KW"/>
</dbReference>
<evidence type="ECO:0000256" key="1">
    <source>
        <dbReference type="PROSITE-ProRule" id="PRU00042"/>
    </source>
</evidence>
<dbReference type="Proteomes" id="UP001054945">
    <property type="component" value="Unassembled WGS sequence"/>
</dbReference>
<dbReference type="InterPro" id="IPR052130">
    <property type="entry name" value="AEBP2/jing_C2H2-ZnF"/>
</dbReference>
<protein>
    <submittedName>
        <fullName evidence="4">Zinc finger protein jing</fullName>
    </submittedName>
</protein>
<dbReference type="AlphaFoldDB" id="A0AAV4NDE7"/>
<dbReference type="GO" id="GO:0035098">
    <property type="term" value="C:ESC/E(Z) complex"/>
    <property type="evidence" value="ECO:0007669"/>
    <property type="project" value="TreeGrafter"/>
</dbReference>
<proteinExistence type="predicted"/>
<feature type="compositionally biased region" description="Low complexity" evidence="2">
    <location>
        <begin position="1"/>
        <end position="17"/>
    </location>
</feature>
<feature type="region of interest" description="Disordered" evidence="2">
    <location>
        <begin position="158"/>
        <end position="202"/>
    </location>
</feature>
<evidence type="ECO:0000313" key="5">
    <source>
        <dbReference type="Proteomes" id="UP001054945"/>
    </source>
</evidence>
<keyword evidence="1" id="KW-0863">Zinc-finger</keyword>
<evidence type="ECO:0000256" key="2">
    <source>
        <dbReference type="SAM" id="MobiDB-lite"/>
    </source>
</evidence>
<organism evidence="4 5">
    <name type="scientific">Caerostris extrusa</name>
    <name type="common">Bark spider</name>
    <name type="synonym">Caerostris bankana</name>
    <dbReference type="NCBI Taxonomy" id="172846"/>
    <lineage>
        <taxon>Eukaryota</taxon>
        <taxon>Metazoa</taxon>
        <taxon>Ecdysozoa</taxon>
        <taxon>Arthropoda</taxon>
        <taxon>Chelicerata</taxon>
        <taxon>Arachnida</taxon>
        <taxon>Araneae</taxon>
        <taxon>Araneomorphae</taxon>
        <taxon>Entelegynae</taxon>
        <taxon>Araneoidea</taxon>
        <taxon>Araneidae</taxon>
        <taxon>Caerostris</taxon>
    </lineage>
</organism>
<dbReference type="InterPro" id="IPR013087">
    <property type="entry name" value="Znf_C2H2_type"/>
</dbReference>
<dbReference type="PANTHER" id="PTHR46541:SF1">
    <property type="entry name" value="ZINC FINGER PROTEIN AEBP2"/>
    <property type="match status" value="1"/>
</dbReference>
<sequence length="442" mass="47912">MPARGQRGQRAGPQPRQVTGPAHVPRLPLHFCNDSDSLLDLSPRTDNSYESDKGARGAFFSLDKTPARSGSAFKFLLSSASGNNRQTTQFPSPLIRGGESSTESSPRHSAKTITPSSRPLMVDQGTLTGRRPLRPCLWTGSLPPHPLRSSTTRVVASSLSRRPAAPVDRRHSSLHPFLGGDEESSTSPNSFFDEQSASRDEDHAAFQPIQNSHLNRLNPQVLLIRSNFNDGAVGFQESTTTGSDCTSSNCSQVDPQGSVTSSNADDGDCKWLGCNRLADDNTTETDLVDHIRQCHVQSQPDDCKSYVCLWVGCKVYERASCSAAGWSVTCSCMGGSKPFRCIVDGCRQRFGSEGALERHVNSHFRTRSDPTGSAGGGGTSTGRGRSPMRSVELAFLLWVEVAIRIVCNCDLRILASLACSSRLHTCASTFPPPFSKHVMRRL</sequence>
<keyword evidence="1" id="KW-0479">Metal-binding</keyword>
<feature type="domain" description="C2H2-type" evidence="3">
    <location>
        <begin position="339"/>
        <end position="368"/>
    </location>
</feature>
<dbReference type="EMBL" id="BPLR01003270">
    <property type="protein sequence ID" value="GIX82839.1"/>
    <property type="molecule type" value="Genomic_DNA"/>
</dbReference>
<dbReference type="PROSITE" id="PS50157">
    <property type="entry name" value="ZINC_FINGER_C2H2_2"/>
    <property type="match status" value="1"/>
</dbReference>
<comment type="caution">
    <text evidence="4">The sequence shown here is derived from an EMBL/GenBank/DDBJ whole genome shotgun (WGS) entry which is preliminary data.</text>
</comment>
<reference evidence="4 5" key="1">
    <citation type="submission" date="2021-06" db="EMBL/GenBank/DDBJ databases">
        <title>Caerostris extrusa draft genome.</title>
        <authorList>
            <person name="Kono N."/>
            <person name="Arakawa K."/>
        </authorList>
    </citation>
    <scope>NUCLEOTIDE SEQUENCE [LARGE SCALE GENOMIC DNA]</scope>
</reference>
<dbReference type="PROSITE" id="PS00028">
    <property type="entry name" value="ZINC_FINGER_C2H2_1"/>
    <property type="match status" value="1"/>
</dbReference>
<evidence type="ECO:0000313" key="4">
    <source>
        <dbReference type="EMBL" id="GIX82839.1"/>
    </source>
</evidence>
<evidence type="ECO:0000259" key="3">
    <source>
        <dbReference type="PROSITE" id="PS50157"/>
    </source>
</evidence>
<dbReference type="GO" id="GO:0006357">
    <property type="term" value="P:regulation of transcription by RNA polymerase II"/>
    <property type="evidence" value="ECO:0007669"/>
    <property type="project" value="TreeGrafter"/>
</dbReference>
<feature type="region of interest" description="Disordered" evidence="2">
    <location>
        <begin position="1"/>
        <end position="54"/>
    </location>
</feature>
<feature type="compositionally biased region" description="Polar residues" evidence="2">
    <location>
        <begin position="82"/>
        <end position="91"/>
    </location>
</feature>